<keyword evidence="2" id="KW-1185">Reference proteome</keyword>
<dbReference type="EMBL" id="CP058561">
    <property type="protein sequence ID" value="QUH29613.1"/>
    <property type="molecule type" value="Genomic_DNA"/>
</dbReference>
<reference evidence="1 2" key="1">
    <citation type="submission" date="2020-07" db="EMBL/GenBank/DDBJ databases">
        <title>Vallitalea guaymasensis genome.</title>
        <authorList>
            <person name="Postec A."/>
        </authorList>
    </citation>
    <scope>NUCLEOTIDE SEQUENCE [LARGE SCALE GENOMIC DNA]</scope>
    <source>
        <strain evidence="1 2">Ra1766G1</strain>
    </source>
</reference>
<dbReference type="KEGG" id="vgu:HYG85_12135"/>
<name>A0A8J8MB17_9FIRM</name>
<sequence length="87" mass="9956">MNYNIYQAKRMREEGDGLPSIKEIVKEKLMNSDVELKKEQIDEQVCLIIKLSKDESISGATSTALRELESEGSIDHISHGYWKRTSI</sequence>
<dbReference type="AlphaFoldDB" id="A0A8J8MB17"/>
<evidence type="ECO:0000313" key="2">
    <source>
        <dbReference type="Proteomes" id="UP000677305"/>
    </source>
</evidence>
<accession>A0A8J8MB17</accession>
<dbReference type="Proteomes" id="UP000677305">
    <property type="component" value="Chromosome"/>
</dbReference>
<protein>
    <submittedName>
        <fullName evidence="1">Uncharacterized protein</fullName>
    </submittedName>
</protein>
<evidence type="ECO:0000313" key="1">
    <source>
        <dbReference type="EMBL" id="QUH29613.1"/>
    </source>
</evidence>
<dbReference type="RefSeq" id="WP_212693633.1">
    <property type="nucleotide sequence ID" value="NZ_CP058561.1"/>
</dbReference>
<proteinExistence type="predicted"/>
<gene>
    <name evidence="1" type="ORF">HYG85_12135</name>
</gene>
<organism evidence="1 2">
    <name type="scientific">Vallitalea guaymasensis</name>
    <dbReference type="NCBI Taxonomy" id="1185412"/>
    <lineage>
        <taxon>Bacteria</taxon>
        <taxon>Bacillati</taxon>
        <taxon>Bacillota</taxon>
        <taxon>Clostridia</taxon>
        <taxon>Lachnospirales</taxon>
        <taxon>Vallitaleaceae</taxon>
        <taxon>Vallitalea</taxon>
    </lineage>
</organism>